<dbReference type="EMBL" id="CP002656">
    <property type="protein sequence ID" value="AEB95778.1"/>
    <property type="molecule type" value="Genomic_DNA"/>
</dbReference>
<evidence type="ECO:0000313" key="3">
    <source>
        <dbReference type="Proteomes" id="UP000007812"/>
    </source>
</evidence>
<dbReference type="Proteomes" id="UP000007812">
    <property type="component" value="Chromosome"/>
</dbReference>
<feature type="domain" description="AAA" evidence="1">
    <location>
        <begin position="3"/>
        <end position="123"/>
    </location>
</feature>
<dbReference type="eggNOG" id="arCOG07293">
    <property type="taxonomic scope" value="Archaea"/>
</dbReference>
<dbReference type="SUPFAM" id="SSF52540">
    <property type="entry name" value="P-loop containing nucleoside triphosphate hydrolases"/>
    <property type="match status" value="1"/>
</dbReference>
<dbReference type="InterPro" id="IPR025669">
    <property type="entry name" value="AAA_dom"/>
</dbReference>
<evidence type="ECO:0000259" key="1">
    <source>
        <dbReference type="Pfam" id="PF13614"/>
    </source>
</evidence>
<accession>F4G016</accession>
<keyword evidence="3" id="KW-1185">Reference proteome</keyword>
<dbReference type="InterPro" id="IPR027417">
    <property type="entry name" value="P-loop_NTPase"/>
</dbReference>
<dbReference type="AlphaFoldDB" id="F4G016"/>
<name>F4G016_METCR</name>
<protein>
    <recommendedName>
        <fullName evidence="1">AAA domain-containing protein</fullName>
    </recommendedName>
</protein>
<dbReference type="HOGENOM" id="CLU_090891_1_0_2"/>
<sequence length="253" mass="28976">MRIVILGAKGGIGKSTIGLLIAKILLSLGMKILIIDRDMTGYISWLAGIKGKGLLASVIDNEESQYFTKINVRKGTLYVLKFYGDGPRLTKDVHLFSRQDIAKRVKEKYEEVLSTPHDHVIYDNMSMIEPNEVEISLEIGLYLSKYPEAKSYWIYVSDSLQVNLITLSEYDDYLWGKWAKNLRVLGRSLIINMVPDNYVIPKEFEKESARFDTVLTVPFYESLFQFEGNIEELPELENLKPIVKAIERKEVGK</sequence>
<dbReference type="Gene3D" id="3.40.50.300">
    <property type="entry name" value="P-loop containing nucleotide triphosphate hydrolases"/>
    <property type="match status" value="1"/>
</dbReference>
<reference evidence="2 3" key="1">
    <citation type="journal article" date="2011" name="J. Bacteriol.">
        <title>Complete genome sequence of Metallosphaera cuprina, a metal sulfide-oxidizing archaeon from a hot spring.</title>
        <authorList>
            <person name="Liu L.J."/>
            <person name="You X.Y."/>
            <person name="Zheng H."/>
            <person name="Wang S."/>
            <person name="Jiang C.Y."/>
            <person name="Liu S.J."/>
        </authorList>
    </citation>
    <scope>NUCLEOTIDE SEQUENCE [LARGE SCALE GENOMIC DNA]</scope>
    <source>
        <strain evidence="2 3">Ar-4</strain>
    </source>
</reference>
<dbReference type="PATRIC" id="fig|1006006.8.peg.1680"/>
<dbReference type="GeneID" id="10493864"/>
<proteinExistence type="predicted"/>
<dbReference type="STRING" id="1006006.Mcup_1675"/>
<dbReference type="KEGG" id="mcn:Mcup_1675"/>
<evidence type="ECO:0000313" key="2">
    <source>
        <dbReference type="EMBL" id="AEB95778.1"/>
    </source>
</evidence>
<dbReference type="Pfam" id="PF13614">
    <property type="entry name" value="AAA_31"/>
    <property type="match status" value="1"/>
</dbReference>
<dbReference type="RefSeq" id="WP_013738276.1">
    <property type="nucleotide sequence ID" value="NC_015435.1"/>
</dbReference>
<organism evidence="2 3">
    <name type="scientific">Metallosphaera cuprina (strain Ar-4)</name>
    <dbReference type="NCBI Taxonomy" id="1006006"/>
    <lineage>
        <taxon>Archaea</taxon>
        <taxon>Thermoproteota</taxon>
        <taxon>Thermoprotei</taxon>
        <taxon>Sulfolobales</taxon>
        <taxon>Sulfolobaceae</taxon>
        <taxon>Metallosphaera</taxon>
    </lineage>
</organism>
<dbReference type="OrthoDB" id="36110at2157"/>
<gene>
    <name evidence="2" type="ordered locus">Mcup_1675</name>
</gene>